<evidence type="ECO:0000256" key="1">
    <source>
        <dbReference type="SAM" id="Phobius"/>
    </source>
</evidence>
<accession>A0ABW6KAW8</accession>
<dbReference type="InterPro" id="IPR005151">
    <property type="entry name" value="Tail-specific_protease"/>
</dbReference>
<keyword evidence="4" id="KW-1185">Reference proteome</keyword>
<dbReference type="InterPro" id="IPR029045">
    <property type="entry name" value="ClpP/crotonase-like_dom_sf"/>
</dbReference>
<keyword evidence="1" id="KW-0812">Transmembrane</keyword>
<evidence type="ECO:0000259" key="2">
    <source>
        <dbReference type="Pfam" id="PF03572"/>
    </source>
</evidence>
<evidence type="ECO:0000313" key="3">
    <source>
        <dbReference type="EMBL" id="MFE8700068.1"/>
    </source>
</evidence>
<keyword evidence="1" id="KW-0472">Membrane</keyword>
<name>A0ABW6KAW8_9BACI</name>
<dbReference type="Gene3D" id="3.30.750.44">
    <property type="match status" value="1"/>
</dbReference>
<dbReference type="Gene3D" id="3.90.226.10">
    <property type="entry name" value="2-enoyl-CoA Hydratase, Chain A, domain 1"/>
    <property type="match status" value="1"/>
</dbReference>
<reference evidence="3 4" key="1">
    <citation type="submission" date="2024-08" db="EMBL/GenBank/DDBJ databases">
        <title>Two novel Cytobacillus novel species.</title>
        <authorList>
            <person name="Liu G."/>
        </authorList>
    </citation>
    <scope>NUCLEOTIDE SEQUENCE [LARGE SCALE GENOMIC DNA]</scope>
    <source>
        <strain evidence="3 4">FJAT-54145</strain>
    </source>
</reference>
<evidence type="ECO:0000313" key="4">
    <source>
        <dbReference type="Proteomes" id="UP001601059"/>
    </source>
</evidence>
<dbReference type="Pfam" id="PF03572">
    <property type="entry name" value="Peptidase_S41"/>
    <property type="match status" value="1"/>
</dbReference>
<dbReference type="SUPFAM" id="SSF52096">
    <property type="entry name" value="ClpP/crotonase"/>
    <property type="match status" value="1"/>
</dbReference>
<dbReference type="PANTHER" id="PTHR32060">
    <property type="entry name" value="TAIL-SPECIFIC PROTEASE"/>
    <property type="match status" value="1"/>
</dbReference>
<dbReference type="PANTHER" id="PTHR32060:SF30">
    <property type="entry name" value="CARBOXY-TERMINAL PROCESSING PROTEASE CTPA"/>
    <property type="match status" value="1"/>
</dbReference>
<protein>
    <submittedName>
        <fullName evidence="3">S41 family peptidase</fullName>
    </submittedName>
</protein>
<dbReference type="EMBL" id="JBIACK010000001">
    <property type="protein sequence ID" value="MFE8700068.1"/>
    <property type="molecule type" value="Genomic_DNA"/>
</dbReference>
<proteinExistence type="predicted"/>
<feature type="domain" description="Tail specific protease" evidence="2">
    <location>
        <begin position="417"/>
        <end position="580"/>
    </location>
</feature>
<dbReference type="Proteomes" id="UP001601059">
    <property type="component" value="Unassembled WGS sequence"/>
</dbReference>
<sequence>MSKKYTGAITGIIIFSVVVLFLYFNQFRHVEEEITEEQVIKNVSTFTKLFGYIRYFHPSDESEKLNWNHFAIYGVDLVKDSRNDKELKDNLTKLFTPIAPTLQLYEKHKKPLDPFKTIDVTDSSIQSIAWQHLGLGTDFSRQNSTYDSKRVIYNRDSRKTEKELFENVPNPGEVIHVEISEQLSATIPLSLFIKEQVTLGSTDITMANYEKLTEELKHFDINSYSSEHVRMAAVSVLWNTIQHFYPYHEEVNLVWNKKLSHYLKDARNAKGASDFTNILKRMLVELKDGHASINIENREHNILAKLPYSLEFIDEKFVISETFNKELFKLGDEVLSINNEEIETIFNEERSHVSGSEQYRDYLTLASLRMLDSQEPIKVSVLRNGQEVTHTLYDHDLNGLLSPTEVFREIEDGIFYIDMTKASGGLVEENIQELASAKGIIFDFRGYVAEYDLDTTLFPHLTNKKITGPILKVPQIIYPDQQKWSYFEMGMDVLPQEPYLEAKKVFLIDESAFSATETFLAFVETHQLGELVGSPTAGANGDINIIDLPGGASFQFTGLKVVKGNGSQHHLVGIIPTVPVERTIDGIKNGEDECLNRAIELIRGRGSE</sequence>
<dbReference type="RefSeq" id="WP_389358804.1">
    <property type="nucleotide sequence ID" value="NZ_JBIACK010000001.1"/>
</dbReference>
<feature type="transmembrane region" description="Helical" evidence="1">
    <location>
        <begin position="7"/>
        <end position="24"/>
    </location>
</feature>
<comment type="caution">
    <text evidence="3">The sequence shown here is derived from an EMBL/GenBank/DDBJ whole genome shotgun (WGS) entry which is preliminary data.</text>
</comment>
<keyword evidence="1" id="KW-1133">Transmembrane helix</keyword>
<organism evidence="3 4">
    <name type="scientific">Cytobacillus spartinae</name>
    <dbReference type="NCBI Taxonomy" id="3299023"/>
    <lineage>
        <taxon>Bacteria</taxon>
        <taxon>Bacillati</taxon>
        <taxon>Bacillota</taxon>
        <taxon>Bacilli</taxon>
        <taxon>Bacillales</taxon>
        <taxon>Bacillaceae</taxon>
        <taxon>Cytobacillus</taxon>
    </lineage>
</organism>
<gene>
    <name evidence="3" type="ORF">ACFYKX_05450</name>
</gene>